<protein>
    <submittedName>
        <fullName evidence="1">Uncharacterized protein</fullName>
    </submittedName>
</protein>
<sequence>VASRRTQSTVGIAESASLVLHHGVSSSSTGSLLTHQHSTFDLPLLTSLTEQTSTSTQIPGSRQGLFPRKSDLCCRCSRAVCRSHWSVPIDCALGLVEEKIRPARRVPTRLLHGCDHSASL</sequence>
<keyword evidence="2" id="KW-1185">Reference proteome</keyword>
<proteinExistence type="predicted"/>
<name>A0A653BFB7_CALMS</name>
<reference evidence="1 2" key="1">
    <citation type="submission" date="2019-01" db="EMBL/GenBank/DDBJ databases">
        <authorList>
            <person name="Sayadi A."/>
        </authorList>
    </citation>
    <scope>NUCLEOTIDE SEQUENCE [LARGE SCALE GENOMIC DNA]</scope>
</reference>
<organism evidence="1 2">
    <name type="scientific">Callosobruchus maculatus</name>
    <name type="common">Southern cowpea weevil</name>
    <name type="synonym">Pulse bruchid</name>
    <dbReference type="NCBI Taxonomy" id="64391"/>
    <lineage>
        <taxon>Eukaryota</taxon>
        <taxon>Metazoa</taxon>
        <taxon>Ecdysozoa</taxon>
        <taxon>Arthropoda</taxon>
        <taxon>Hexapoda</taxon>
        <taxon>Insecta</taxon>
        <taxon>Pterygota</taxon>
        <taxon>Neoptera</taxon>
        <taxon>Endopterygota</taxon>
        <taxon>Coleoptera</taxon>
        <taxon>Polyphaga</taxon>
        <taxon>Cucujiformia</taxon>
        <taxon>Chrysomeloidea</taxon>
        <taxon>Chrysomelidae</taxon>
        <taxon>Bruchinae</taxon>
        <taxon>Bruchini</taxon>
        <taxon>Callosobruchus</taxon>
    </lineage>
</organism>
<accession>A0A653BFB7</accession>
<evidence type="ECO:0000313" key="1">
    <source>
        <dbReference type="EMBL" id="VEN33695.1"/>
    </source>
</evidence>
<feature type="non-terminal residue" evidence="1">
    <location>
        <position position="1"/>
    </location>
</feature>
<dbReference type="EMBL" id="CAACVG010000188">
    <property type="protein sequence ID" value="VEN33695.1"/>
    <property type="molecule type" value="Genomic_DNA"/>
</dbReference>
<gene>
    <name evidence="1" type="ORF">CALMAC_LOCUS159</name>
</gene>
<dbReference type="AlphaFoldDB" id="A0A653BFB7"/>
<dbReference type="Proteomes" id="UP000410492">
    <property type="component" value="Unassembled WGS sequence"/>
</dbReference>
<evidence type="ECO:0000313" key="2">
    <source>
        <dbReference type="Proteomes" id="UP000410492"/>
    </source>
</evidence>